<dbReference type="InterPro" id="IPR035906">
    <property type="entry name" value="MetI-like_sf"/>
</dbReference>
<feature type="transmembrane region" description="Helical" evidence="8">
    <location>
        <begin position="210"/>
        <end position="235"/>
    </location>
</feature>
<evidence type="ECO:0000256" key="7">
    <source>
        <dbReference type="ARBA" id="ARBA00023136"/>
    </source>
</evidence>
<dbReference type="InterPro" id="IPR000515">
    <property type="entry name" value="MetI-like"/>
</dbReference>
<feature type="transmembrane region" description="Helical" evidence="8">
    <location>
        <begin position="255"/>
        <end position="277"/>
    </location>
</feature>
<evidence type="ECO:0000256" key="8">
    <source>
        <dbReference type="RuleBase" id="RU363032"/>
    </source>
</evidence>
<dbReference type="CDD" id="cd06261">
    <property type="entry name" value="TM_PBP2"/>
    <property type="match status" value="1"/>
</dbReference>
<keyword evidence="11" id="KW-1185">Reference proteome</keyword>
<keyword evidence="6 8" id="KW-1133">Transmembrane helix</keyword>
<dbReference type="RefSeq" id="WP_188509237.1">
    <property type="nucleotide sequence ID" value="NZ_BMGB01000001.1"/>
</dbReference>
<dbReference type="GO" id="GO:0005886">
    <property type="term" value="C:plasma membrane"/>
    <property type="evidence" value="ECO:0007669"/>
    <property type="project" value="UniProtKB-SubCell"/>
</dbReference>
<feature type="transmembrane region" description="Helical" evidence="8">
    <location>
        <begin position="9"/>
        <end position="28"/>
    </location>
</feature>
<dbReference type="Pfam" id="PF00528">
    <property type="entry name" value="BPD_transp_1"/>
    <property type="match status" value="1"/>
</dbReference>
<name>A0A916SD90_9MICO</name>
<evidence type="ECO:0000256" key="2">
    <source>
        <dbReference type="ARBA" id="ARBA00007069"/>
    </source>
</evidence>
<dbReference type="PANTHER" id="PTHR42929:SF1">
    <property type="entry name" value="INNER MEMBRANE ABC TRANSPORTER PERMEASE PROTEIN YDCU-RELATED"/>
    <property type="match status" value="1"/>
</dbReference>
<dbReference type="PANTHER" id="PTHR42929">
    <property type="entry name" value="INNER MEMBRANE ABC TRANSPORTER PERMEASE PROTEIN YDCU-RELATED-RELATED"/>
    <property type="match status" value="1"/>
</dbReference>
<evidence type="ECO:0000256" key="3">
    <source>
        <dbReference type="ARBA" id="ARBA00022448"/>
    </source>
</evidence>
<dbReference type="EMBL" id="BMGB01000001">
    <property type="protein sequence ID" value="GGA94445.1"/>
    <property type="molecule type" value="Genomic_DNA"/>
</dbReference>
<sequence>MSALARRTGWGGLLVALPGLAFLAWFLLRPLAQLVVDSFRQTTFGVTAPGFTLANYQAVFVDAGLRQSLVTTIVLSAAVTAITLVVCTPAALTLARSGPRLSAVVDAILVFPLAFPGIVIGFFVIVLLGRNGLASQLLETTTGEPGARWAYTAGGLAAAYVYFCIPRVIGTLRGAASTLNPDLPVVAASLGAYPLRVAATVTVPLLRAPLLASAGVCMATCLGAYGTAATLSEGIRVLPLDVADALYTRGDQGSAAALSVVLALLAVLSLVLCTAVARLLERRSPRTGADLPLVLAPVAQVAR</sequence>
<organism evidence="10 11">
    <name type="scientific">Conyzicola nivalis</name>
    <dbReference type="NCBI Taxonomy" id="1477021"/>
    <lineage>
        <taxon>Bacteria</taxon>
        <taxon>Bacillati</taxon>
        <taxon>Actinomycetota</taxon>
        <taxon>Actinomycetes</taxon>
        <taxon>Micrococcales</taxon>
        <taxon>Microbacteriaceae</taxon>
        <taxon>Conyzicola</taxon>
    </lineage>
</organism>
<keyword evidence="5 8" id="KW-0812">Transmembrane</keyword>
<evidence type="ECO:0000313" key="10">
    <source>
        <dbReference type="EMBL" id="GGA94445.1"/>
    </source>
</evidence>
<keyword evidence="7 8" id="KW-0472">Membrane</keyword>
<evidence type="ECO:0000256" key="1">
    <source>
        <dbReference type="ARBA" id="ARBA00004651"/>
    </source>
</evidence>
<evidence type="ECO:0000256" key="6">
    <source>
        <dbReference type="ARBA" id="ARBA00022989"/>
    </source>
</evidence>
<feature type="transmembrane region" description="Helical" evidence="8">
    <location>
        <begin position="107"/>
        <end position="129"/>
    </location>
</feature>
<proteinExistence type="inferred from homology"/>
<feature type="transmembrane region" description="Helical" evidence="8">
    <location>
        <begin position="149"/>
        <end position="169"/>
    </location>
</feature>
<comment type="similarity">
    <text evidence="2">Belongs to the binding-protein-dependent transport system permease family. CysTW subfamily.</text>
</comment>
<dbReference type="GO" id="GO:0055085">
    <property type="term" value="P:transmembrane transport"/>
    <property type="evidence" value="ECO:0007669"/>
    <property type="project" value="InterPro"/>
</dbReference>
<evidence type="ECO:0000256" key="5">
    <source>
        <dbReference type="ARBA" id="ARBA00022692"/>
    </source>
</evidence>
<comment type="caution">
    <text evidence="10">The sequence shown here is derived from an EMBL/GenBank/DDBJ whole genome shotgun (WGS) entry which is preliminary data.</text>
</comment>
<evidence type="ECO:0000256" key="4">
    <source>
        <dbReference type="ARBA" id="ARBA00022475"/>
    </source>
</evidence>
<dbReference type="Gene3D" id="1.10.3720.10">
    <property type="entry name" value="MetI-like"/>
    <property type="match status" value="1"/>
</dbReference>
<feature type="domain" description="ABC transmembrane type-1" evidence="9">
    <location>
        <begin position="69"/>
        <end position="273"/>
    </location>
</feature>
<comment type="subcellular location">
    <subcellularLocation>
        <location evidence="1 8">Cell membrane</location>
        <topology evidence="1 8">Multi-pass membrane protein</topology>
    </subcellularLocation>
</comment>
<dbReference type="Proteomes" id="UP000606922">
    <property type="component" value="Unassembled WGS sequence"/>
</dbReference>
<dbReference type="AlphaFoldDB" id="A0A916SD90"/>
<evidence type="ECO:0000313" key="11">
    <source>
        <dbReference type="Proteomes" id="UP000606922"/>
    </source>
</evidence>
<dbReference type="PROSITE" id="PS50928">
    <property type="entry name" value="ABC_TM1"/>
    <property type="match status" value="1"/>
</dbReference>
<dbReference type="SUPFAM" id="SSF161098">
    <property type="entry name" value="MetI-like"/>
    <property type="match status" value="1"/>
</dbReference>
<keyword evidence="3 8" id="KW-0813">Transport</keyword>
<reference evidence="10" key="2">
    <citation type="submission" date="2020-09" db="EMBL/GenBank/DDBJ databases">
        <authorList>
            <person name="Sun Q."/>
            <person name="Zhou Y."/>
        </authorList>
    </citation>
    <scope>NUCLEOTIDE SEQUENCE</scope>
    <source>
        <strain evidence="10">CGMCC 1.12813</strain>
    </source>
</reference>
<evidence type="ECO:0000259" key="9">
    <source>
        <dbReference type="PROSITE" id="PS50928"/>
    </source>
</evidence>
<protein>
    <submittedName>
        <fullName evidence="10">ABC transporter permease</fullName>
    </submittedName>
</protein>
<feature type="transmembrane region" description="Helical" evidence="8">
    <location>
        <begin position="73"/>
        <end position="95"/>
    </location>
</feature>
<reference evidence="10" key="1">
    <citation type="journal article" date="2014" name="Int. J. Syst. Evol. Microbiol.">
        <title>Complete genome sequence of Corynebacterium casei LMG S-19264T (=DSM 44701T), isolated from a smear-ripened cheese.</title>
        <authorList>
            <consortium name="US DOE Joint Genome Institute (JGI-PGF)"/>
            <person name="Walter F."/>
            <person name="Albersmeier A."/>
            <person name="Kalinowski J."/>
            <person name="Ruckert C."/>
        </authorList>
    </citation>
    <scope>NUCLEOTIDE SEQUENCE</scope>
    <source>
        <strain evidence="10">CGMCC 1.12813</strain>
    </source>
</reference>
<accession>A0A916SD90</accession>
<gene>
    <name evidence="10" type="ORF">GCM10010979_06190</name>
</gene>
<keyword evidence="4" id="KW-1003">Cell membrane</keyword>